<comment type="similarity">
    <text evidence="2">Belongs to the ABC transporter superfamily.</text>
</comment>
<keyword evidence="5" id="KW-0997">Cell inner membrane</keyword>
<dbReference type="InterPro" id="IPR050388">
    <property type="entry name" value="ABC_Ni/Peptide_Import"/>
</dbReference>
<sequence length="265" mass="29135">MSVLTISDLTIKHREETLVQNIGLSIKEGDWLALVGESGSGKSVTASSIGGLLPRELIISSGSIHLGGVNLSSLKEKEWRTYRGKAISYIFQDYQGAFTPFLTIGAQFDEMLKTHLNDSKQLRKSRALECLNNVNLPGERVYKSYPFQLSGGQLQRAAIAMATILKPKLLIADEPTTALDSITAAHVLQLLDDLQKQTSCAVLFITHDLRHVQKFANKMAVMRKGEIVESGIKTAVLKHPKHAYTKALIAAIPSLKETKDRLVTI</sequence>
<dbReference type="Pfam" id="PF00005">
    <property type="entry name" value="ABC_tran"/>
    <property type="match status" value="1"/>
</dbReference>
<keyword evidence="6" id="KW-0547">Nucleotide-binding</keyword>
<evidence type="ECO:0000256" key="3">
    <source>
        <dbReference type="ARBA" id="ARBA00022448"/>
    </source>
</evidence>
<evidence type="ECO:0000256" key="1">
    <source>
        <dbReference type="ARBA" id="ARBA00004202"/>
    </source>
</evidence>
<dbReference type="RefSeq" id="WP_110065885.1">
    <property type="nucleotide sequence ID" value="NZ_QGTW01000009.1"/>
</dbReference>
<dbReference type="InterPro" id="IPR003593">
    <property type="entry name" value="AAA+_ATPase"/>
</dbReference>
<comment type="subcellular location">
    <subcellularLocation>
        <location evidence="1">Cell membrane</location>
        <topology evidence="1">Peripheral membrane protein</topology>
    </subcellularLocation>
</comment>
<organism evidence="11 12">
    <name type="scientific">Cytobacillus oceanisediminis</name>
    <dbReference type="NCBI Taxonomy" id="665099"/>
    <lineage>
        <taxon>Bacteria</taxon>
        <taxon>Bacillati</taxon>
        <taxon>Bacillota</taxon>
        <taxon>Bacilli</taxon>
        <taxon>Bacillales</taxon>
        <taxon>Bacillaceae</taxon>
        <taxon>Cytobacillus</taxon>
    </lineage>
</organism>
<proteinExistence type="inferred from homology"/>
<protein>
    <submittedName>
        <fullName evidence="11">Peptide/nickel transport system ATP-binding protein</fullName>
    </submittedName>
</protein>
<evidence type="ECO:0000256" key="9">
    <source>
        <dbReference type="ARBA" id="ARBA00023136"/>
    </source>
</evidence>
<comment type="caution">
    <text evidence="11">The sequence shown here is derived from an EMBL/GenBank/DDBJ whole genome shotgun (WGS) entry which is preliminary data.</text>
</comment>
<evidence type="ECO:0000256" key="8">
    <source>
        <dbReference type="ARBA" id="ARBA00022967"/>
    </source>
</evidence>
<dbReference type="PROSITE" id="PS50893">
    <property type="entry name" value="ABC_TRANSPORTER_2"/>
    <property type="match status" value="1"/>
</dbReference>
<dbReference type="GO" id="GO:0015833">
    <property type="term" value="P:peptide transport"/>
    <property type="evidence" value="ECO:0007669"/>
    <property type="project" value="InterPro"/>
</dbReference>
<dbReference type="PANTHER" id="PTHR43297">
    <property type="entry name" value="OLIGOPEPTIDE TRANSPORT ATP-BINDING PROTEIN APPD"/>
    <property type="match status" value="1"/>
</dbReference>
<evidence type="ECO:0000256" key="5">
    <source>
        <dbReference type="ARBA" id="ARBA00022519"/>
    </source>
</evidence>
<dbReference type="SUPFAM" id="SSF52540">
    <property type="entry name" value="P-loop containing nucleoside triphosphate hydrolases"/>
    <property type="match status" value="1"/>
</dbReference>
<keyword evidence="8" id="KW-1278">Translocase</keyword>
<dbReference type="InterPro" id="IPR027417">
    <property type="entry name" value="P-loop_NTPase"/>
</dbReference>
<dbReference type="OrthoDB" id="9802264at2"/>
<accession>A0A2V2ZUB4</accession>
<evidence type="ECO:0000256" key="2">
    <source>
        <dbReference type="ARBA" id="ARBA00005417"/>
    </source>
</evidence>
<dbReference type="Proteomes" id="UP000247150">
    <property type="component" value="Unassembled WGS sequence"/>
</dbReference>
<keyword evidence="9" id="KW-0472">Membrane</keyword>
<evidence type="ECO:0000256" key="6">
    <source>
        <dbReference type="ARBA" id="ARBA00022741"/>
    </source>
</evidence>
<feature type="domain" description="ABC transporter" evidence="10">
    <location>
        <begin position="4"/>
        <end position="249"/>
    </location>
</feature>
<keyword evidence="4" id="KW-1003">Cell membrane</keyword>
<dbReference type="AlphaFoldDB" id="A0A2V2ZUB4"/>
<dbReference type="Pfam" id="PF08352">
    <property type="entry name" value="oligo_HPY"/>
    <property type="match status" value="1"/>
</dbReference>
<dbReference type="GO" id="GO:0005886">
    <property type="term" value="C:plasma membrane"/>
    <property type="evidence" value="ECO:0007669"/>
    <property type="project" value="UniProtKB-SubCell"/>
</dbReference>
<evidence type="ECO:0000313" key="12">
    <source>
        <dbReference type="Proteomes" id="UP000247150"/>
    </source>
</evidence>
<dbReference type="GO" id="GO:0005524">
    <property type="term" value="F:ATP binding"/>
    <property type="evidence" value="ECO:0007669"/>
    <property type="project" value="UniProtKB-KW"/>
</dbReference>
<gene>
    <name evidence="11" type="ORF">DFO73_10992</name>
</gene>
<evidence type="ECO:0000256" key="4">
    <source>
        <dbReference type="ARBA" id="ARBA00022475"/>
    </source>
</evidence>
<dbReference type="CDD" id="cd03257">
    <property type="entry name" value="ABC_NikE_OppD_transporters"/>
    <property type="match status" value="1"/>
</dbReference>
<reference evidence="11 12" key="1">
    <citation type="submission" date="2018-05" db="EMBL/GenBank/DDBJ databases">
        <title>Freshwater and sediment microbial communities from various areas in North America, analyzing microbe dynamics in response to fracking.</title>
        <authorList>
            <person name="Lamendella R."/>
        </authorList>
    </citation>
    <scope>NUCLEOTIDE SEQUENCE [LARGE SCALE GENOMIC DNA]</scope>
    <source>
        <strain evidence="11 12">15_TX</strain>
    </source>
</reference>
<dbReference type="GO" id="GO:0016887">
    <property type="term" value="F:ATP hydrolysis activity"/>
    <property type="evidence" value="ECO:0007669"/>
    <property type="project" value="InterPro"/>
</dbReference>
<evidence type="ECO:0000259" key="10">
    <source>
        <dbReference type="PROSITE" id="PS50893"/>
    </source>
</evidence>
<evidence type="ECO:0000256" key="7">
    <source>
        <dbReference type="ARBA" id="ARBA00022840"/>
    </source>
</evidence>
<keyword evidence="7 11" id="KW-0067">ATP-binding</keyword>
<dbReference type="InterPro" id="IPR003439">
    <property type="entry name" value="ABC_transporter-like_ATP-bd"/>
</dbReference>
<evidence type="ECO:0000313" key="11">
    <source>
        <dbReference type="EMBL" id="PWW26926.1"/>
    </source>
</evidence>
<dbReference type="PROSITE" id="PS00211">
    <property type="entry name" value="ABC_TRANSPORTER_1"/>
    <property type="match status" value="1"/>
</dbReference>
<dbReference type="InterPro" id="IPR013563">
    <property type="entry name" value="Oligopep_ABC_C"/>
</dbReference>
<name>A0A2V2ZUB4_9BACI</name>
<dbReference type="Gene3D" id="3.40.50.300">
    <property type="entry name" value="P-loop containing nucleotide triphosphate hydrolases"/>
    <property type="match status" value="1"/>
</dbReference>
<keyword evidence="3" id="KW-0813">Transport</keyword>
<dbReference type="PANTHER" id="PTHR43297:SF14">
    <property type="entry name" value="ATPASE AAA-TYPE CORE DOMAIN-CONTAINING PROTEIN"/>
    <property type="match status" value="1"/>
</dbReference>
<dbReference type="SMART" id="SM00382">
    <property type="entry name" value="AAA"/>
    <property type="match status" value="1"/>
</dbReference>
<dbReference type="EMBL" id="QGTW01000009">
    <property type="protein sequence ID" value="PWW26926.1"/>
    <property type="molecule type" value="Genomic_DNA"/>
</dbReference>
<dbReference type="InterPro" id="IPR017871">
    <property type="entry name" value="ABC_transporter-like_CS"/>
</dbReference>